<gene>
    <name evidence="3" type="ORF">ACFQRI_00585</name>
</gene>
<dbReference type="EMBL" id="JBHTCJ010000001">
    <property type="protein sequence ID" value="MFC7339889.1"/>
    <property type="molecule type" value="Genomic_DNA"/>
</dbReference>
<evidence type="ECO:0008006" key="5">
    <source>
        <dbReference type="Google" id="ProtNLM"/>
    </source>
</evidence>
<keyword evidence="2" id="KW-0472">Membrane</keyword>
<feature type="region of interest" description="Disordered" evidence="1">
    <location>
        <begin position="48"/>
        <end position="67"/>
    </location>
</feature>
<evidence type="ECO:0000313" key="3">
    <source>
        <dbReference type="EMBL" id="MFC7339889.1"/>
    </source>
</evidence>
<evidence type="ECO:0000256" key="2">
    <source>
        <dbReference type="SAM" id="Phobius"/>
    </source>
</evidence>
<keyword evidence="2" id="KW-0812">Transmembrane</keyword>
<sequence length="67" mass="7728">MEDAFYLIAVLACPAGMGIMMWFMMRGQHDGKDESTLAEQNRELAELRSEVESLRRQRDHDGARTVR</sequence>
<name>A0ABW2LES8_9PSEU</name>
<reference evidence="4" key="1">
    <citation type="journal article" date="2019" name="Int. J. Syst. Evol. Microbiol.">
        <title>The Global Catalogue of Microorganisms (GCM) 10K type strain sequencing project: providing services to taxonomists for standard genome sequencing and annotation.</title>
        <authorList>
            <consortium name="The Broad Institute Genomics Platform"/>
            <consortium name="The Broad Institute Genome Sequencing Center for Infectious Disease"/>
            <person name="Wu L."/>
            <person name="Ma J."/>
        </authorList>
    </citation>
    <scope>NUCLEOTIDE SEQUENCE [LARGE SCALE GENOMIC DNA]</scope>
    <source>
        <strain evidence="4">WLHS5</strain>
    </source>
</reference>
<organism evidence="3 4">
    <name type="scientific">Saccharopolyspora griseoalba</name>
    <dbReference type="NCBI Taxonomy" id="1431848"/>
    <lineage>
        <taxon>Bacteria</taxon>
        <taxon>Bacillati</taxon>
        <taxon>Actinomycetota</taxon>
        <taxon>Actinomycetes</taxon>
        <taxon>Pseudonocardiales</taxon>
        <taxon>Pseudonocardiaceae</taxon>
        <taxon>Saccharopolyspora</taxon>
    </lineage>
</organism>
<dbReference type="RefSeq" id="WP_380662833.1">
    <property type="nucleotide sequence ID" value="NZ_JBHTCJ010000001.1"/>
</dbReference>
<keyword evidence="2" id="KW-1133">Transmembrane helix</keyword>
<accession>A0ABW2LES8</accession>
<comment type="caution">
    <text evidence="3">The sequence shown here is derived from an EMBL/GenBank/DDBJ whole genome shotgun (WGS) entry which is preliminary data.</text>
</comment>
<protein>
    <recommendedName>
        <fullName evidence="5">DUF2933 domain-containing protein</fullName>
    </recommendedName>
</protein>
<dbReference type="Proteomes" id="UP001596504">
    <property type="component" value="Unassembled WGS sequence"/>
</dbReference>
<proteinExistence type="predicted"/>
<evidence type="ECO:0000313" key="4">
    <source>
        <dbReference type="Proteomes" id="UP001596504"/>
    </source>
</evidence>
<feature type="transmembrane region" description="Helical" evidence="2">
    <location>
        <begin position="6"/>
        <end position="25"/>
    </location>
</feature>
<evidence type="ECO:0000256" key="1">
    <source>
        <dbReference type="SAM" id="MobiDB-lite"/>
    </source>
</evidence>
<keyword evidence="4" id="KW-1185">Reference proteome</keyword>